<feature type="chain" id="PRO_5009752320" description="Secreted protein" evidence="1">
    <location>
        <begin position="20"/>
        <end position="83"/>
    </location>
</feature>
<dbReference type="EMBL" id="JQFZ01000070">
    <property type="protein sequence ID" value="KGO60627.1"/>
    <property type="molecule type" value="Genomic_DNA"/>
</dbReference>
<name>A0A0A2I0G8_PENEN</name>
<reference evidence="2 3" key="1">
    <citation type="journal article" date="2015" name="Mol. Plant Microbe Interact.">
        <title>Genome, transcriptome, and functional analyses of Penicillium expansum provide new insights into secondary metabolism and pathogenicity.</title>
        <authorList>
            <person name="Ballester A.R."/>
            <person name="Marcet-Houben M."/>
            <person name="Levin E."/>
            <person name="Sela N."/>
            <person name="Selma-Lazaro C."/>
            <person name="Carmona L."/>
            <person name="Wisniewski M."/>
            <person name="Droby S."/>
            <person name="Gonzalez-Candelas L."/>
            <person name="Gabaldon T."/>
        </authorList>
    </citation>
    <scope>NUCLEOTIDE SEQUENCE [LARGE SCALE GENOMIC DNA]</scope>
    <source>
        <strain evidence="2 3">MD-8</strain>
    </source>
</reference>
<dbReference type="AlphaFoldDB" id="A0A0A2I0G8"/>
<protein>
    <recommendedName>
        <fullName evidence="4">Secreted protein</fullName>
    </recommendedName>
</protein>
<evidence type="ECO:0008006" key="4">
    <source>
        <dbReference type="Google" id="ProtNLM"/>
    </source>
</evidence>
<sequence length="83" mass="9411">MVALWIFVALGYLLLYAFATMQTQEWCLGGLDKEPMPCMDRVNPSMGSIHHIQRMRLRMGSATTKSPLMIIEDNDCMTLMEGV</sequence>
<evidence type="ECO:0000313" key="3">
    <source>
        <dbReference type="Proteomes" id="UP000030143"/>
    </source>
</evidence>
<organism evidence="2 3">
    <name type="scientific">Penicillium expansum</name>
    <name type="common">Blue mold rot fungus</name>
    <dbReference type="NCBI Taxonomy" id="27334"/>
    <lineage>
        <taxon>Eukaryota</taxon>
        <taxon>Fungi</taxon>
        <taxon>Dikarya</taxon>
        <taxon>Ascomycota</taxon>
        <taxon>Pezizomycotina</taxon>
        <taxon>Eurotiomycetes</taxon>
        <taxon>Eurotiomycetidae</taxon>
        <taxon>Eurotiales</taxon>
        <taxon>Aspergillaceae</taxon>
        <taxon>Penicillium</taxon>
    </lineage>
</organism>
<dbReference type="RefSeq" id="XP_016601684.1">
    <property type="nucleotide sequence ID" value="XM_016746079.1"/>
</dbReference>
<accession>A0A0A2I0G8</accession>
<dbReference type="GeneID" id="27681499"/>
<evidence type="ECO:0000256" key="1">
    <source>
        <dbReference type="SAM" id="SignalP"/>
    </source>
</evidence>
<feature type="signal peptide" evidence="1">
    <location>
        <begin position="1"/>
        <end position="19"/>
    </location>
</feature>
<keyword evidence="3" id="KW-1185">Reference proteome</keyword>
<gene>
    <name evidence="2" type="ORF">PEX2_088090</name>
</gene>
<dbReference type="VEuPathDB" id="FungiDB:PEXP_037390"/>
<evidence type="ECO:0000313" key="2">
    <source>
        <dbReference type="EMBL" id="KGO60627.1"/>
    </source>
</evidence>
<comment type="caution">
    <text evidence="2">The sequence shown here is derived from an EMBL/GenBank/DDBJ whole genome shotgun (WGS) entry which is preliminary data.</text>
</comment>
<proteinExistence type="predicted"/>
<dbReference type="OrthoDB" id="10488449at2759"/>
<dbReference type="HOGENOM" id="CLU_2574589_0_0_1"/>
<dbReference type="Proteomes" id="UP000030143">
    <property type="component" value="Unassembled WGS sequence"/>
</dbReference>
<keyword evidence="1" id="KW-0732">Signal</keyword>